<dbReference type="CDD" id="cd02440">
    <property type="entry name" value="AdoMet_MTases"/>
    <property type="match status" value="1"/>
</dbReference>
<dbReference type="Gene3D" id="3.40.50.150">
    <property type="entry name" value="Vaccinia Virus protein VP39"/>
    <property type="match status" value="1"/>
</dbReference>
<proteinExistence type="predicted"/>
<dbReference type="InterPro" id="IPR029063">
    <property type="entry name" value="SAM-dependent_MTases_sf"/>
</dbReference>
<dbReference type="Proteomes" id="UP000815677">
    <property type="component" value="Unassembled WGS sequence"/>
</dbReference>
<reference evidence="2" key="1">
    <citation type="submission" date="2014-09" db="EMBL/GenBank/DDBJ databases">
        <title>Genome sequence of the luminous mushroom Mycena chlorophos for searching fungal bioluminescence genes.</title>
        <authorList>
            <person name="Tanaka Y."/>
            <person name="Kasuga D."/>
            <person name="Oba Y."/>
            <person name="Hase S."/>
            <person name="Sato K."/>
            <person name="Oba Y."/>
            <person name="Sakakibara Y."/>
        </authorList>
    </citation>
    <scope>NUCLEOTIDE SEQUENCE</scope>
</reference>
<dbReference type="Pfam" id="PF13649">
    <property type="entry name" value="Methyltransf_25"/>
    <property type="match status" value="1"/>
</dbReference>
<feature type="domain" description="Methyltransferase" evidence="1">
    <location>
        <begin position="110"/>
        <end position="202"/>
    </location>
</feature>
<organism evidence="2 3">
    <name type="scientific">Mycena chlorophos</name>
    <name type="common">Agaric fungus</name>
    <name type="synonym">Agaricus chlorophos</name>
    <dbReference type="NCBI Taxonomy" id="658473"/>
    <lineage>
        <taxon>Eukaryota</taxon>
        <taxon>Fungi</taxon>
        <taxon>Dikarya</taxon>
        <taxon>Basidiomycota</taxon>
        <taxon>Agaricomycotina</taxon>
        <taxon>Agaricomycetes</taxon>
        <taxon>Agaricomycetidae</taxon>
        <taxon>Agaricales</taxon>
        <taxon>Marasmiineae</taxon>
        <taxon>Mycenaceae</taxon>
        <taxon>Mycena</taxon>
    </lineage>
</organism>
<dbReference type="EMBL" id="DF846895">
    <property type="protein sequence ID" value="GAT51077.1"/>
    <property type="molecule type" value="Genomic_DNA"/>
</dbReference>
<dbReference type="SUPFAM" id="SSF53335">
    <property type="entry name" value="S-adenosyl-L-methionine-dependent methyltransferases"/>
    <property type="match status" value="1"/>
</dbReference>
<dbReference type="PANTHER" id="PTHR43591">
    <property type="entry name" value="METHYLTRANSFERASE"/>
    <property type="match status" value="1"/>
</dbReference>
<evidence type="ECO:0000313" key="3">
    <source>
        <dbReference type="Proteomes" id="UP000815677"/>
    </source>
</evidence>
<name>A0ABQ0LJ00_MYCCL</name>
<protein>
    <recommendedName>
        <fullName evidence="1">Methyltransferase domain-containing protein</fullName>
    </recommendedName>
</protein>
<keyword evidence="3" id="KW-1185">Reference proteome</keyword>
<gene>
    <name evidence="2" type="ORF">MCHLO_08251</name>
</gene>
<evidence type="ECO:0000259" key="1">
    <source>
        <dbReference type="Pfam" id="PF13649"/>
    </source>
</evidence>
<evidence type="ECO:0000313" key="2">
    <source>
        <dbReference type="EMBL" id="GAT51077.1"/>
    </source>
</evidence>
<accession>A0ABQ0LJ00</accession>
<dbReference type="InterPro" id="IPR041698">
    <property type="entry name" value="Methyltransf_25"/>
</dbReference>
<dbReference type="PANTHER" id="PTHR43591:SF105">
    <property type="entry name" value="METHYLTRANSFERASE DOMAIN-CONTAINING PROTEIN-RELATED"/>
    <property type="match status" value="1"/>
</dbReference>
<sequence length="388" mass="43316">MIGETSPANVWHLLGCVPNIVLQAPQPVRIALCLATAVRVFIQNTPTAMSTPAPIEHAARDHQQFPGAQYVLPADDPERLRLNKQHGMIKHSFGGQILFAPVKLTKDDKVLESGTGSGAWLLDLASSSDPAVEMTGVDIESRIFPNEPPSNLTFQVGSVLELPADWSNKFTLVHQRLLMAALQVPQWPQALGEIHRVLKSGGYVQIAEATQWAYPPWPKMEKLLSMTRILMKHRNIYLNVANDMPDLLKNAGFVDIQRETRITKIGKGVEGEHTKLLKGNILGVYRGLKTPILKAGGFGVVSSEEEYDTLLSDIEAEWDDMPVSEQAFNIFWARKERRRFGLTTGYLAGTINTCKEREDWDGEKLQDMRCRYSGCVRCVLGWSLSCWP</sequence>